<dbReference type="EMBL" id="MHUL01000033">
    <property type="protein sequence ID" value="OHA76475.1"/>
    <property type="molecule type" value="Genomic_DNA"/>
</dbReference>
<dbReference type="GO" id="GO:0046933">
    <property type="term" value="F:proton-transporting ATP synthase activity, rotational mechanism"/>
    <property type="evidence" value="ECO:0007669"/>
    <property type="project" value="InterPro"/>
</dbReference>
<reference evidence="7 8" key="1">
    <citation type="journal article" date="2016" name="Nat. Commun.">
        <title>Thousands of microbial genomes shed light on interconnected biogeochemical processes in an aquifer system.</title>
        <authorList>
            <person name="Anantharaman K."/>
            <person name="Brown C.T."/>
            <person name="Hug L.A."/>
            <person name="Sharon I."/>
            <person name="Castelle C.J."/>
            <person name="Probst A.J."/>
            <person name="Thomas B.C."/>
            <person name="Singh A."/>
            <person name="Wilkins M.J."/>
            <person name="Karaoz U."/>
            <person name="Brodie E.L."/>
            <person name="Williams K.H."/>
            <person name="Hubbard S.S."/>
            <person name="Banfield J.F."/>
        </authorList>
    </citation>
    <scope>NUCLEOTIDE SEQUENCE [LARGE SCALE GENOMIC DNA]</scope>
</reference>
<name>A0A1G2RUE8_9BACT</name>
<dbReference type="Pfam" id="PF00213">
    <property type="entry name" value="OSCP"/>
    <property type="match status" value="1"/>
</dbReference>
<evidence type="ECO:0000256" key="1">
    <source>
        <dbReference type="ARBA" id="ARBA00004370"/>
    </source>
</evidence>
<keyword evidence="2" id="KW-0813">Transport</keyword>
<evidence type="ECO:0000256" key="6">
    <source>
        <dbReference type="ARBA" id="ARBA00023310"/>
    </source>
</evidence>
<keyword evidence="3" id="KW-0375">Hydrogen ion transport</keyword>
<comment type="caution">
    <text evidence="7">The sequence shown here is derived from an EMBL/GenBank/DDBJ whole genome shotgun (WGS) entry which is preliminary data.</text>
</comment>
<evidence type="ECO:0000256" key="2">
    <source>
        <dbReference type="ARBA" id="ARBA00022448"/>
    </source>
</evidence>
<dbReference type="InterPro" id="IPR000711">
    <property type="entry name" value="ATPase_OSCP/dsu"/>
</dbReference>
<keyword evidence="5" id="KW-0472">Membrane</keyword>
<evidence type="ECO:0000256" key="3">
    <source>
        <dbReference type="ARBA" id="ARBA00022781"/>
    </source>
</evidence>
<dbReference type="GO" id="GO:0016020">
    <property type="term" value="C:membrane"/>
    <property type="evidence" value="ECO:0007669"/>
    <property type="project" value="UniProtKB-SubCell"/>
</dbReference>
<comment type="subcellular location">
    <subcellularLocation>
        <location evidence="1">Membrane</location>
    </subcellularLocation>
</comment>
<gene>
    <name evidence="7" type="ORF">A3J30_00360</name>
</gene>
<dbReference type="AlphaFoldDB" id="A0A1G2RUE8"/>
<evidence type="ECO:0000256" key="5">
    <source>
        <dbReference type="ARBA" id="ARBA00023136"/>
    </source>
</evidence>
<keyword evidence="6" id="KW-0066">ATP synthesis</keyword>
<sequence>MVQLFDGLSETEAREKVKRLKLVLRKRGDAKRISEILREFARAWKQRKGPIARVVSAEPLLKETRMHMEQSLAKKNYVMEEKVDPAVIGGVALFLGNEYVVDGTARGKLQRIATLLEKSS</sequence>
<protein>
    <submittedName>
        <fullName evidence="7">Uncharacterized protein</fullName>
    </submittedName>
</protein>
<keyword evidence="4" id="KW-0406">Ion transport</keyword>
<organism evidence="7 8">
    <name type="scientific">Candidatus Wildermuthbacteria bacterium RIFCSPLOWO2_02_FULL_47_9c</name>
    <dbReference type="NCBI Taxonomy" id="1802466"/>
    <lineage>
        <taxon>Bacteria</taxon>
        <taxon>Candidatus Wildermuthiibacteriota</taxon>
    </lineage>
</organism>
<evidence type="ECO:0000313" key="8">
    <source>
        <dbReference type="Proteomes" id="UP000178222"/>
    </source>
</evidence>
<evidence type="ECO:0000313" key="7">
    <source>
        <dbReference type="EMBL" id="OHA76475.1"/>
    </source>
</evidence>
<evidence type="ECO:0000256" key="4">
    <source>
        <dbReference type="ARBA" id="ARBA00023065"/>
    </source>
</evidence>
<dbReference type="Proteomes" id="UP000178222">
    <property type="component" value="Unassembled WGS sequence"/>
</dbReference>
<accession>A0A1G2RUE8</accession>
<proteinExistence type="predicted"/>